<dbReference type="GO" id="GO:0009236">
    <property type="term" value="P:cobalamin biosynthetic process"/>
    <property type="evidence" value="ECO:0007669"/>
    <property type="project" value="UniProtKB-UniRule"/>
</dbReference>
<dbReference type="NCBIfam" id="NF000996">
    <property type="entry name" value="PRK00105.1"/>
    <property type="match status" value="1"/>
</dbReference>
<gene>
    <name evidence="11" type="ORF">SAMN02745823_01573</name>
</gene>
<keyword evidence="7 11" id="KW-0328">Glycosyltransferase</keyword>
<dbReference type="FunFam" id="3.40.50.10210:FF:000001">
    <property type="entry name" value="Nicotinate-nucleotide--dimethylbenzimidazole phosphoribosyltransferase"/>
    <property type="match status" value="1"/>
</dbReference>
<dbReference type="STRING" id="1123282.SAMN02745823_01573"/>
<comment type="pathway">
    <text evidence="2">Nucleoside biosynthesis; alpha-ribazole biosynthesis; alpha-ribazole from 5,6-dimethylbenzimidazole: step 1/2.</text>
</comment>
<keyword evidence="8 11" id="KW-0808">Transferase</keyword>
<dbReference type="UniPathway" id="UPA00061">
    <property type="reaction ID" value="UER00516"/>
</dbReference>
<evidence type="ECO:0000256" key="7">
    <source>
        <dbReference type="ARBA" id="ARBA00022676"/>
    </source>
</evidence>
<dbReference type="CDD" id="cd02439">
    <property type="entry name" value="DMB-PRT_CobT"/>
    <property type="match status" value="1"/>
</dbReference>
<name>A0A1M5X3F8_9FIRM</name>
<dbReference type="GO" id="GO:0008939">
    <property type="term" value="F:nicotinate-nucleotide-dimethylbenzimidazole phosphoribosyltransferase activity"/>
    <property type="evidence" value="ECO:0007669"/>
    <property type="project" value="UniProtKB-UniRule"/>
</dbReference>
<dbReference type="EC" id="2.4.2.21" evidence="4 10"/>
<dbReference type="Proteomes" id="UP000183995">
    <property type="component" value="Unassembled WGS sequence"/>
</dbReference>
<evidence type="ECO:0000256" key="10">
    <source>
        <dbReference type="NCBIfam" id="TIGR03160"/>
    </source>
</evidence>
<evidence type="ECO:0000256" key="5">
    <source>
        <dbReference type="ARBA" id="ARBA00015486"/>
    </source>
</evidence>
<keyword evidence="12" id="KW-1185">Reference proteome</keyword>
<sequence>MNYSELNNQIPKPDAAARARAQAHWDSIAKPLNSLGLLEDAVVTLAGLAGSPNVRLDRRGVLVLCADNGVVREGISQSPSDITLLVAENLTKKQTSVCRMAKVADADVIPVDMGMIKKLSNPLLLDRHIADGTQNIAEGPAMTLQQAEKAIEAGIGLVKDCREQGYDILATGEMGIGNTTTSSAVAAVLLHRPVEEVTGRGAGLSDDALRRKIDVIEKAIHVNRPDPDDALDILMKLGGFDIAGMTGIFIGGALYRVPIIIDGIISAVSALIAARLCPAAKAAMLASHVSEEPAAKMLLDTLDLRPMITAGMRLGEGTGAVTLLPLLDMALAVYHGSSSFSDIGMDAYKPHQ</sequence>
<dbReference type="RefSeq" id="WP_073077429.1">
    <property type="nucleotide sequence ID" value="NZ_FQXV01000004.1"/>
</dbReference>
<reference evidence="11 12" key="1">
    <citation type="submission" date="2016-11" db="EMBL/GenBank/DDBJ databases">
        <authorList>
            <person name="Jaros S."/>
            <person name="Januszkiewicz K."/>
            <person name="Wedrychowicz H."/>
        </authorList>
    </citation>
    <scope>NUCLEOTIDE SEQUENCE [LARGE SCALE GENOMIC DNA]</scope>
    <source>
        <strain evidence="11 12">DSM 10068</strain>
    </source>
</reference>
<evidence type="ECO:0000256" key="8">
    <source>
        <dbReference type="ARBA" id="ARBA00022679"/>
    </source>
</evidence>
<dbReference type="EMBL" id="FQXV01000004">
    <property type="protein sequence ID" value="SHH94375.1"/>
    <property type="molecule type" value="Genomic_DNA"/>
</dbReference>
<dbReference type="Pfam" id="PF02277">
    <property type="entry name" value="DBI_PRT"/>
    <property type="match status" value="1"/>
</dbReference>
<dbReference type="SUPFAM" id="SSF52733">
    <property type="entry name" value="Nicotinate mononucleotide:5,6-dimethylbenzimidazole phosphoribosyltransferase (CobT)"/>
    <property type="match status" value="1"/>
</dbReference>
<keyword evidence="6" id="KW-0169">Cobalamin biosynthesis</keyword>
<comment type="similarity">
    <text evidence="3">Belongs to the CobT family.</text>
</comment>
<dbReference type="PANTHER" id="PTHR43463:SF1">
    <property type="entry name" value="NICOTINATE-NUCLEOTIDE--DIMETHYLBENZIMIDAZOLE PHOSPHORIBOSYLTRANSFERASE"/>
    <property type="match status" value="1"/>
</dbReference>
<dbReference type="InterPro" id="IPR023195">
    <property type="entry name" value="Nict_dMeBzImd_PRibTrfase_N"/>
</dbReference>
<dbReference type="PANTHER" id="PTHR43463">
    <property type="entry name" value="NICOTINATE-NUCLEOTIDE--DIMETHYLBENZIMIDAZOLE PHOSPHORIBOSYLTRANSFERASE"/>
    <property type="match status" value="1"/>
</dbReference>
<evidence type="ECO:0000313" key="12">
    <source>
        <dbReference type="Proteomes" id="UP000183995"/>
    </source>
</evidence>
<evidence type="ECO:0000256" key="4">
    <source>
        <dbReference type="ARBA" id="ARBA00011991"/>
    </source>
</evidence>
<evidence type="ECO:0000256" key="6">
    <source>
        <dbReference type="ARBA" id="ARBA00022573"/>
    </source>
</evidence>
<evidence type="ECO:0000313" key="11">
    <source>
        <dbReference type="EMBL" id="SHH94375.1"/>
    </source>
</evidence>
<dbReference type="Gene3D" id="1.10.1610.10">
    <property type="match status" value="1"/>
</dbReference>
<organism evidence="11 12">
    <name type="scientific">Sporobacter termitidis DSM 10068</name>
    <dbReference type="NCBI Taxonomy" id="1123282"/>
    <lineage>
        <taxon>Bacteria</taxon>
        <taxon>Bacillati</taxon>
        <taxon>Bacillota</taxon>
        <taxon>Clostridia</taxon>
        <taxon>Eubacteriales</taxon>
        <taxon>Oscillospiraceae</taxon>
        <taxon>Sporobacter</taxon>
    </lineage>
</organism>
<dbReference type="NCBIfam" id="TIGR03160">
    <property type="entry name" value="cobT_DBIPRT"/>
    <property type="match status" value="1"/>
</dbReference>
<comment type="catalytic activity">
    <reaction evidence="9">
        <text>5,6-dimethylbenzimidazole + nicotinate beta-D-ribonucleotide = alpha-ribazole 5'-phosphate + nicotinate + H(+)</text>
        <dbReference type="Rhea" id="RHEA:11196"/>
        <dbReference type="ChEBI" id="CHEBI:15378"/>
        <dbReference type="ChEBI" id="CHEBI:15890"/>
        <dbReference type="ChEBI" id="CHEBI:32544"/>
        <dbReference type="ChEBI" id="CHEBI:57502"/>
        <dbReference type="ChEBI" id="CHEBI:57918"/>
        <dbReference type="EC" id="2.4.2.21"/>
    </reaction>
</comment>
<comment type="function">
    <text evidence="1">Catalyzes the synthesis of alpha-ribazole-5'-phosphate from nicotinate mononucleotide (NAMN) and 5,6-dimethylbenzimidazole (DMB).</text>
</comment>
<evidence type="ECO:0000256" key="1">
    <source>
        <dbReference type="ARBA" id="ARBA00002197"/>
    </source>
</evidence>
<dbReference type="Gene3D" id="3.40.50.10210">
    <property type="match status" value="1"/>
</dbReference>
<accession>A0A1M5X3F8</accession>
<proteinExistence type="inferred from homology"/>
<dbReference type="AlphaFoldDB" id="A0A1M5X3F8"/>
<protein>
    <recommendedName>
        <fullName evidence="5 10">Nicotinate-nucleotide--dimethylbenzimidazole phosphoribosyltransferase</fullName>
        <ecNumber evidence="4 10">2.4.2.21</ecNumber>
    </recommendedName>
</protein>
<dbReference type="OrthoDB" id="9781491at2"/>
<evidence type="ECO:0000256" key="2">
    <source>
        <dbReference type="ARBA" id="ARBA00005049"/>
    </source>
</evidence>
<dbReference type="InterPro" id="IPR036087">
    <property type="entry name" value="Nict_dMeBzImd_PRibTrfase_sf"/>
</dbReference>
<evidence type="ECO:0000256" key="3">
    <source>
        <dbReference type="ARBA" id="ARBA00007110"/>
    </source>
</evidence>
<dbReference type="InterPro" id="IPR017846">
    <property type="entry name" value="Nict_dMeBzImd_PRibTrfase_bact"/>
</dbReference>
<evidence type="ECO:0000256" key="9">
    <source>
        <dbReference type="ARBA" id="ARBA00047340"/>
    </source>
</evidence>
<dbReference type="InterPro" id="IPR003200">
    <property type="entry name" value="Nict_dMeBzImd_PRibTrfase"/>
</dbReference>